<dbReference type="GO" id="GO:0031110">
    <property type="term" value="P:regulation of microtubule polymerization or depolymerization"/>
    <property type="evidence" value="ECO:0007669"/>
    <property type="project" value="InterPro"/>
</dbReference>
<dbReference type="GO" id="GO:0007019">
    <property type="term" value="P:microtubule depolymerization"/>
    <property type="evidence" value="ECO:0007669"/>
    <property type="project" value="TreeGrafter"/>
</dbReference>
<dbReference type="GO" id="GO:0015631">
    <property type="term" value="F:tubulin binding"/>
    <property type="evidence" value="ECO:0007669"/>
    <property type="project" value="TreeGrafter"/>
</dbReference>
<dbReference type="InterPro" id="IPR036002">
    <property type="entry name" value="Stathmin_sf"/>
</dbReference>
<dbReference type="EMBL" id="CAJOAZ010007161">
    <property type="protein sequence ID" value="CAF4155633.1"/>
    <property type="molecule type" value="Genomic_DNA"/>
</dbReference>
<organism evidence="2 3">
    <name type="scientific">Adineta steineri</name>
    <dbReference type="NCBI Taxonomy" id="433720"/>
    <lineage>
        <taxon>Eukaryota</taxon>
        <taxon>Metazoa</taxon>
        <taxon>Spiralia</taxon>
        <taxon>Gnathifera</taxon>
        <taxon>Rotifera</taxon>
        <taxon>Eurotatoria</taxon>
        <taxon>Bdelloidea</taxon>
        <taxon>Adinetida</taxon>
        <taxon>Adinetidae</taxon>
        <taxon>Adineta</taxon>
    </lineage>
</organism>
<dbReference type="PANTHER" id="PTHR10104:SF1">
    <property type="entry name" value="STATHMIN, ISOFORM D"/>
    <property type="match status" value="1"/>
</dbReference>
<gene>
    <name evidence="2" type="ORF">OXD698_LOCUS38317</name>
</gene>
<dbReference type="SUPFAM" id="SSF101494">
    <property type="entry name" value="Stathmin"/>
    <property type="match status" value="1"/>
</dbReference>
<feature type="coiled-coil region" evidence="1">
    <location>
        <begin position="105"/>
        <end position="238"/>
    </location>
</feature>
<dbReference type="PANTHER" id="PTHR10104">
    <property type="entry name" value="STATHMIN"/>
    <property type="match status" value="1"/>
</dbReference>
<dbReference type="Gene3D" id="6.10.280.30">
    <property type="match status" value="1"/>
</dbReference>
<reference evidence="2" key="1">
    <citation type="submission" date="2021-02" db="EMBL/GenBank/DDBJ databases">
        <authorList>
            <person name="Nowell W R."/>
        </authorList>
    </citation>
    <scope>NUCLEOTIDE SEQUENCE</scope>
</reference>
<evidence type="ECO:0008006" key="4">
    <source>
        <dbReference type="Google" id="ProtNLM"/>
    </source>
</evidence>
<evidence type="ECO:0000313" key="3">
    <source>
        <dbReference type="Proteomes" id="UP000663844"/>
    </source>
</evidence>
<dbReference type="Pfam" id="PF00836">
    <property type="entry name" value="Stathmin"/>
    <property type="match status" value="1"/>
</dbReference>
<evidence type="ECO:0000256" key="1">
    <source>
        <dbReference type="SAM" id="Coils"/>
    </source>
</evidence>
<protein>
    <recommendedName>
        <fullName evidence="4">Stathmin</fullName>
    </recommendedName>
</protein>
<name>A0A819Y8Q9_9BILA</name>
<evidence type="ECO:0000313" key="2">
    <source>
        <dbReference type="EMBL" id="CAF4155633.1"/>
    </source>
</evidence>
<feature type="non-terminal residue" evidence="2">
    <location>
        <position position="1"/>
    </location>
</feature>
<dbReference type="GO" id="GO:0031175">
    <property type="term" value="P:neuron projection development"/>
    <property type="evidence" value="ECO:0007669"/>
    <property type="project" value="TreeGrafter"/>
</dbReference>
<dbReference type="AlphaFoldDB" id="A0A819Y8Q9"/>
<dbReference type="GO" id="GO:0005737">
    <property type="term" value="C:cytoplasm"/>
    <property type="evidence" value="ECO:0007669"/>
    <property type="project" value="TreeGrafter"/>
</dbReference>
<dbReference type="InterPro" id="IPR000956">
    <property type="entry name" value="Stathmin_fam"/>
</dbReference>
<keyword evidence="1" id="KW-0175">Coiled coil</keyword>
<sequence>VDVVLFGRSRKVTYYNLPRDFFQIFDHSFSKMETPERTLTTITIPESLEILNESAGGVAFEVPLAESPRHNGNILPPSHFLSSSAKGNQSDLTVPLTPESITEKLKHAEERRLNLEQHRATLLAAENNRPIEISKIKDQQTEEFKKQTEEKLQKKLESAQENRERVLQAKVEKAKAPIEKGLAVVQQHLAKLEEERLLLQEKINEKLNTAETNRQEQLDRLMEKLSEHDKKIEACKNQSKTEMMINEETD</sequence>
<accession>A0A819Y8Q9</accession>
<proteinExistence type="predicted"/>
<dbReference type="Proteomes" id="UP000663844">
    <property type="component" value="Unassembled WGS sequence"/>
</dbReference>
<dbReference type="GO" id="GO:0043005">
    <property type="term" value="C:neuron projection"/>
    <property type="evidence" value="ECO:0007669"/>
    <property type="project" value="TreeGrafter"/>
</dbReference>
<dbReference type="PROSITE" id="PS51663">
    <property type="entry name" value="STATHMIN_3"/>
    <property type="match status" value="1"/>
</dbReference>
<comment type="caution">
    <text evidence="2">The sequence shown here is derived from an EMBL/GenBank/DDBJ whole genome shotgun (WGS) entry which is preliminary data.</text>
</comment>